<evidence type="ECO:0000313" key="2">
    <source>
        <dbReference type="EMBL" id="PXY44124.1"/>
    </source>
</evidence>
<keyword evidence="3" id="KW-1185">Reference proteome</keyword>
<comment type="caution">
    <text evidence="2">The sequence shown here is derived from an EMBL/GenBank/DDBJ whole genome shotgun (WGS) entry which is preliminary data.</text>
</comment>
<protein>
    <submittedName>
        <fullName evidence="2">Uncharacterized protein</fullName>
    </submittedName>
</protein>
<sequence>MPCADMKADNSAHNKTEFASNQDEHSHDKENDSCSPFCICSCCGSQVVSYTQSILIEFPILFKSIKTQLPTYNSIFSSNFFGSIWQPPQIA</sequence>
<dbReference type="AlphaFoldDB" id="A0A2V4CDH6"/>
<proteinExistence type="predicted"/>
<dbReference type="EMBL" id="QJHL01000004">
    <property type="protein sequence ID" value="PXY44124.1"/>
    <property type="molecule type" value="Genomic_DNA"/>
</dbReference>
<dbReference type="Pfam" id="PF20365">
    <property type="entry name" value="DUF6660"/>
    <property type="match status" value="1"/>
</dbReference>
<organism evidence="2 3">
    <name type="scientific">Flavobacterium hydrophilum</name>
    <dbReference type="NCBI Taxonomy" id="2211445"/>
    <lineage>
        <taxon>Bacteria</taxon>
        <taxon>Pseudomonadati</taxon>
        <taxon>Bacteroidota</taxon>
        <taxon>Flavobacteriia</taxon>
        <taxon>Flavobacteriales</taxon>
        <taxon>Flavobacteriaceae</taxon>
        <taxon>Flavobacterium</taxon>
    </lineage>
</organism>
<dbReference type="Proteomes" id="UP000247681">
    <property type="component" value="Unassembled WGS sequence"/>
</dbReference>
<dbReference type="InterPro" id="IPR046601">
    <property type="entry name" value="DUF6660"/>
</dbReference>
<evidence type="ECO:0000256" key="1">
    <source>
        <dbReference type="SAM" id="MobiDB-lite"/>
    </source>
</evidence>
<gene>
    <name evidence="2" type="ORF">DMB68_16955</name>
</gene>
<dbReference type="OrthoDB" id="997115at2"/>
<feature type="region of interest" description="Disordered" evidence="1">
    <location>
        <begin position="1"/>
        <end position="32"/>
    </location>
</feature>
<name>A0A2V4CDH6_9FLAO</name>
<evidence type="ECO:0000313" key="3">
    <source>
        <dbReference type="Proteomes" id="UP000247681"/>
    </source>
</evidence>
<accession>A0A2V4CDH6</accession>
<reference evidence="2 3" key="1">
    <citation type="submission" date="2018-05" db="EMBL/GenBank/DDBJ databases">
        <title>Flavobacterium sp. strain IMCC34758, incomplete genome.</title>
        <authorList>
            <person name="Joung Y."/>
        </authorList>
    </citation>
    <scope>NUCLEOTIDE SEQUENCE [LARGE SCALE GENOMIC DNA]</scope>
    <source>
        <strain evidence="2 3">IMCC34758</strain>
    </source>
</reference>